<accession>A0ABM4CIS7</accession>
<feature type="region of interest" description="Disordered" evidence="6">
    <location>
        <begin position="768"/>
        <end position="925"/>
    </location>
</feature>
<proteinExistence type="inferred from homology"/>
<evidence type="ECO:0000313" key="9">
    <source>
        <dbReference type="Proteomes" id="UP001652625"/>
    </source>
</evidence>
<dbReference type="InterPro" id="IPR008532">
    <property type="entry name" value="NFACT_RNA-bd"/>
</dbReference>
<evidence type="ECO:0000256" key="5">
    <source>
        <dbReference type="SAM" id="Coils"/>
    </source>
</evidence>
<feature type="coiled-coil region" evidence="5">
    <location>
        <begin position="296"/>
        <end position="340"/>
    </location>
</feature>
<evidence type="ECO:0000259" key="8">
    <source>
        <dbReference type="Pfam" id="PF11923"/>
    </source>
</evidence>
<feature type="domain" description="NFACT RNA-binding" evidence="7">
    <location>
        <begin position="514"/>
        <end position="624"/>
    </location>
</feature>
<comment type="subcellular location">
    <subcellularLocation>
        <location evidence="1">Cytoplasm</location>
    </subcellularLocation>
</comment>
<feature type="compositionally biased region" description="Basic residues" evidence="6">
    <location>
        <begin position="806"/>
        <end position="822"/>
    </location>
</feature>
<feature type="compositionally biased region" description="Basic and acidic residues" evidence="6">
    <location>
        <begin position="910"/>
        <end position="925"/>
    </location>
</feature>
<feature type="compositionally biased region" description="Polar residues" evidence="6">
    <location>
        <begin position="776"/>
        <end position="785"/>
    </location>
</feature>
<dbReference type="InterPro" id="IPR021846">
    <property type="entry name" value="NFACT-C"/>
</dbReference>
<dbReference type="Pfam" id="PF11923">
    <property type="entry name" value="NFACT-C"/>
    <property type="match status" value="1"/>
</dbReference>
<dbReference type="Gene3D" id="2.30.310.10">
    <property type="entry name" value="ibrinogen binding protein from staphylococcus aureus domain"/>
    <property type="match status" value="1"/>
</dbReference>
<feature type="region of interest" description="Disordered" evidence="6">
    <location>
        <begin position="414"/>
        <end position="438"/>
    </location>
</feature>
<keyword evidence="9" id="KW-1185">Reference proteome</keyword>
<comment type="similarity">
    <text evidence="2">Belongs to the NEMF family.</text>
</comment>
<keyword evidence="4 5" id="KW-0175">Coiled coil</keyword>
<reference evidence="10" key="1">
    <citation type="submission" date="2025-08" db="UniProtKB">
        <authorList>
            <consortium name="RefSeq"/>
        </authorList>
    </citation>
    <scope>IDENTIFICATION</scope>
</reference>
<protein>
    <submittedName>
        <fullName evidence="10">Ribosome quality control complex subunit NEMF isoform X2</fullName>
    </submittedName>
</protein>
<keyword evidence="3" id="KW-0963">Cytoplasm</keyword>
<evidence type="ECO:0000313" key="10">
    <source>
        <dbReference type="RefSeq" id="XP_065661640.1"/>
    </source>
</evidence>
<evidence type="ECO:0000256" key="2">
    <source>
        <dbReference type="ARBA" id="ARBA00008318"/>
    </source>
</evidence>
<evidence type="ECO:0000256" key="6">
    <source>
        <dbReference type="SAM" id="MobiDB-lite"/>
    </source>
</evidence>
<dbReference type="PANTHER" id="PTHR15239">
    <property type="entry name" value="NUCLEAR EXPORT MEDIATOR FACTOR NEMF"/>
    <property type="match status" value="1"/>
</dbReference>
<gene>
    <name evidence="10" type="primary">LOC100199383</name>
</gene>
<feature type="compositionally biased region" description="Acidic residues" evidence="6">
    <location>
        <begin position="414"/>
        <end position="428"/>
    </location>
</feature>
<sequence length="1064" mass="121135">MKARYTTVDIVAAISEIKNSSSIGLRVANVYDIDNKTFLVRLTHGEIKSTILVESGNRIHLTEYDWPKSMMPSGFSMKCRKHLKGRRLASINQLGVDRIVDMTFGYDEAAYHLIVELYDRGNIVLADFEYNILQLLRVRTDENADVKFAVREKYPVELARKEEPLLSIKKLEEIIKNGKSTDSLKQVLNPLLIFGPSLLEHCLLEEGFSPSTKLSQINTSDEQELSKLYSSLLIGDNILKNISSKEGEGYLIQKKESNSNAVGEKDLLIYTEFHPFLYHQHKSLPFIHFHSFNKCVDEFFSKLESQKIDLKALQQEKAALKRLENVREDHEKRIHSLKETQDKEASRAKLIELNLPLIERAIIIVNSAIANQLDWEEIEDLLKEAKLKGDPVANIIKSLQLKTNQITITVNNISDEEETESDEGDSDEGERKKQKKKSSKQKKVDIIIDLGLTAFGNARSLHDKRRNAATKEEKTIQASKKALKSAEYKTKETLKEVQNAKIINKTRKTFWFEKFYWFISSENYLVIGGRDQQQNEILVKRYLKAGDLYVHADLHGASSVIIKNSTGLDVPPKTLNEAGTMAICYSAAWEARVITSAWWVYHNQVSKTAPSGEYLTTGSFMIRGKKNFLPPSYLIMGFSVLFKLDESCISRHVNDRRVKSNDDQENKSIEVEDFESKQLNDELESESNDSSSKEDIQTEENMEADKMSNLENKELVNEVANKNDKMIKIDTGKQEGDTGKIKSDSEDFENAFPDTNIQLYHVSGGKFELHPEKSGKLNTNTANDTIKSEDDQITQQQKSLMQQQNRKPRMSAKQRRDLKKKVKQNDNDTVPESSDNIKEKLEKTIKNKVPADKSVAEVKTCDPPKRGAKAKLKKINEKYKDQDEEDRQLFQEIIRSNEPARPPKKTGKNKIKEKNTKQVQQQKREVKKNTVEAIIIEQPEGDQSLTNNIIVNDEEPDEEIEKENVTIIDSLTGCPLEDDILLHAIPLCAPYSSLQNYKFKVKLTPGTGKRGKAAISSLHSFLMTKGISDWEKDLLKCLKDSDISRNLPGKVKVSGPNLHKVKKK</sequence>
<dbReference type="Pfam" id="PF05670">
    <property type="entry name" value="NFACT-R_1"/>
    <property type="match status" value="1"/>
</dbReference>
<dbReference type="Proteomes" id="UP001652625">
    <property type="component" value="Chromosome 09"/>
</dbReference>
<feature type="compositionally biased region" description="Polar residues" evidence="6">
    <location>
        <begin position="793"/>
        <end position="805"/>
    </location>
</feature>
<dbReference type="PANTHER" id="PTHR15239:SF6">
    <property type="entry name" value="RIBOSOME QUALITY CONTROL COMPLEX SUBUNIT NEMF"/>
    <property type="match status" value="1"/>
</dbReference>
<feature type="compositionally biased region" description="Basic and acidic residues" evidence="6">
    <location>
        <begin position="730"/>
        <end position="745"/>
    </location>
</feature>
<feature type="region of interest" description="Disordered" evidence="6">
    <location>
        <begin position="730"/>
        <end position="749"/>
    </location>
</feature>
<evidence type="ECO:0000256" key="4">
    <source>
        <dbReference type="ARBA" id="ARBA00023054"/>
    </source>
</evidence>
<feature type="compositionally biased region" description="Basic and acidic residues" evidence="6">
    <location>
        <begin position="657"/>
        <end position="680"/>
    </location>
</feature>
<dbReference type="InterPro" id="IPR051608">
    <property type="entry name" value="RQC_Subunit_NEMF"/>
</dbReference>
<evidence type="ECO:0000259" key="7">
    <source>
        <dbReference type="Pfam" id="PF05670"/>
    </source>
</evidence>
<feature type="compositionally biased region" description="Basic and acidic residues" evidence="6">
    <location>
        <begin position="835"/>
        <end position="865"/>
    </location>
</feature>
<evidence type="ECO:0000256" key="1">
    <source>
        <dbReference type="ARBA" id="ARBA00004496"/>
    </source>
</evidence>
<evidence type="ECO:0000256" key="3">
    <source>
        <dbReference type="ARBA" id="ARBA00022490"/>
    </source>
</evidence>
<name>A0ABM4CIS7_HYDVU</name>
<dbReference type="GeneID" id="100199383"/>
<dbReference type="RefSeq" id="XP_065661640.1">
    <property type="nucleotide sequence ID" value="XM_065805568.1"/>
</dbReference>
<dbReference type="Pfam" id="PF05833">
    <property type="entry name" value="NFACT_N"/>
    <property type="match status" value="1"/>
</dbReference>
<feature type="region of interest" description="Disordered" evidence="6">
    <location>
        <begin position="657"/>
        <end position="711"/>
    </location>
</feature>
<organism evidence="9 10">
    <name type="scientific">Hydra vulgaris</name>
    <name type="common">Hydra</name>
    <name type="synonym">Hydra attenuata</name>
    <dbReference type="NCBI Taxonomy" id="6087"/>
    <lineage>
        <taxon>Eukaryota</taxon>
        <taxon>Metazoa</taxon>
        <taxon>Cnidaria</taxon>
        <taxon>Hydrozoa</taxon>
        <taxon>Hydroidolina</taxon>
        <taxon>Anthoathecata</taxon>
        <taxon>Aplanulata</taxon>
        <taxon>Hydridae</taxon>
        <taxon>Hydra</taxon>
    </lineage>
</organism>
<feature type="domain" description="NFACT protein C-terminal" evidence="8">
    <location>
        <begin position="961"/>
        <end position="1054"/>
    </location>
</feature>